<name>A0A4R6E721_9RHOO</name>
<comment type="caution">
    <text evidence="2">The sequence shown here is derived from an EMBL/GenBank/DDBJ whole genome shotgun (WGS) entry which is preliminary data.</text>
</comment>
<keyword evidence="3" id="KW-1185">Reference proteome</keyword>
<feature type="transmembrane region" description="Helical" evidence="1">
    <location>
        <begin position="50"/>
        <end position="69"/>
    </location>
</feature>
<keyword evidence="1" id="KW-1133">Transmembrane helix</keyword>
<reference evidence="2 3" key="1">
    <citation type="submission" date="2019-03" db="EMBL/GenBank/DDBJ databases">
        <title>Genomic Encyclopedia of Type Strains, Phase IV (KMG-IV): sequencing the most valuable type-strain genomes for metagenomic binning, comparative biology and taxonomic classification.</title>
        <authorList>
            <person name="Goeker M."/>
        </authorList>
    </citation>
    <scope>NUCLEOTIDE SEQUENCE [LARGE SCALE GENOMIC DNA]</scope>
    <source>
        <strain evidence="2 3">DSM 12121</strain>
    </source>
</reference>
<dbReference type="Proteomes" id="UP000295129">
    <property type="component" value="Unassembled WGS sequence"/>
</dbReference>
<proteinExistence type="predicted"/>
<accession>A0A4R6E721</accession>
<dbReference type="OrthoDB" id="8911335at2"/>
<feature type="transmembrane region" description="Helical" evidence="1">
    <location>
        <begin position="20"/>
        <end position="38"/>
    </location>
</feature>
<dbReference type="AlphaFoldDB" id="A0A4R6E721"/>
<evidence type="ECO:0000313" key="3">
    <source>
        <dbReference type="Proteomes" id="UP000295129"/>
    </source>
</evidence>
<keyword evidence="1" id="KW-0812">Transmembrane</keyword>
<protein>
    <submittedName>
        <fullName evidence="2">Uncharacterized protein</fullName>
    </submittedName>
</protein>
<feature type="transmembrane region" description="Helical" evidence="1">
    <location>
        <begin position="75"/>
        <end position="93"/>
    </location>
</feature>
<organism evidence="2 3">
    <name type="scientific">Azoarcus indigens</name>
    <dbReference type="NCBI Taxonomy" id="29545"/>
    <lineage>
        <taxon>Bacteria</taxon>
        <taxon>Pseudomonadati</taxon>
        <taxon>Pseudomonadota</taxon>
        <taxon>Betaproteobacteria</taxon>
        <taxon>Rhodocyclales</taxon>
        <taxon>Zoogloeaceae</taxon>
        <taxon>Azoarcus</taxon>
    </lineage>
</organism>
<evidence type="ECO:0000256" key="1">
    <source>
        <dbReference type="SAM" id="Phobius"/>
    </source>
</evidence>
<keyword evidence="1" id="KW-0472">Membrane</keyword>
<dbReference type="EMBL" id="SNVV01000004">
    <property type="protein sequence ID" value="TDN53723.1"/>
    <property type="molecule type" value="Genomic_DNA"/>
</dbReference>
<evidence type="ECO:0000313" key="2">
    <source>
        <dbReference type="EMBL" id="TDN53723.1"/>
    </source>
</evidence>
<dbReference type="RefSeq" id="WP_133589475.1">
    <property type="nucleotide sequence ID" value="NZ_SNVV01000004.1"/>
</dbReference>
<sequence>MSASSAPPIRRDWLAKTVAGVLLGFTLAIGCSGVFAWLADGMQMSVRAQLAMWMVMPIWLGIFSGVYFFRSGLRAWAWLGGANALVFGALAAAQWL</sequence>
<gene>
    <name evidence="2" type="ORF">C7389_10477</name>
</gene>